<accession>A0A8H4AS86</accession>
<reference evidence="3 4" key="1">
    <citation type="journal article" date="2019" name="Environ. Microbiol.">
        <title>At the nexus of three kingdoms: the genome of the mycorrhizal fungus Gigaspora margarita provides insights into plant, endobacterial and fungal interactions.</title>
        <authorList>
            <person name="Venice F."/>
            <person name="Ghignone S."/>
            <person name="Salvioli di Fossalunga A."/>
            <person name="Amselem J."/>
            <person name="Novero M."/>
            <person name="Xianan X."/>
            <person name="Sedzielewska Toro K."/>
            <person name="Morin E."/>
            <person name="Lipzen A."/>
            <person name="Grigoriev I.V."/>
            <person name="Henrissat B."/>
            <person name="Martin F.M."/>
            <person name="Bonfante P."/>
        </authorList>
    </citation>
    <scope>NUCLEOTIDE SEQUENCE [LARGE SCALE GENOMIC DNA]</scope>
    <source>
        <strain evidence="3 4">BEG34</strain>
    </source>
</reference>
<evidence type="ECO:0000256" key="1">
    <source>
        <dbReference type="SAM" id="MobiDB-lite"/>
    </source>
</evidence>
<protein>
    <submittedName>
        <fullName evidence="3">DUF1703-domain-containing protein</fullName>
    </submittedName>
</protein>
<feature type="compositionally biased region" description="Basic and acidic residues" evidence="1">
    <location>
        <begin position="95"/>
        <end position="112"/>
    </location>
</feature>
<dbReference type="PANTHER" id="PTHR34825:SF2">
    <property type="entry name" value="AAA-ATPASE-LIKE DOMAIN-CONTAINING PROTEIN"/>
    <property type="match status" value="1"/>
</dbReference>
<comment type="caution">
    <text evidence="3">The sequence shown here is derived from an EMBL/GenBank/DDBJ whole genome shotgun (WGS) entry which is preliminary data.</text>
</comment>
<feature type="domain" description="AAA-ATPase-like" evidence="2">
    <location>
        <begin position="144"/>
        <end position="372"/>
    </location>
</feature>
<evidence type="ECO:0000313" key="3">
    <source>
        <dbReference type="EMBL" id="KAF0527768.1"/>
    </source>
</evidence>
<evidence type="ECO:0000313" key="4">
    <source>
        <dbReference type="Proteomes" id="UP000439903"/>
    </source>
</evidence>
<dbReference type="InterPro" id="IPR018631">
    <property type="entry name" value="AAA-ATPase-like_dom"/>
</dbReference>
<evidence type="ECO:0000259" key="2">
    <source>
        <dbReference type="Pfam" id="PF09820"/>
    </source>
</evidence>
<dbReference type="Pfam" id="PF09820">
    <property type="entry name" value="AAA-ATPase_like"/>
    <property type="match status" value="1"/>
</dbReference>
<dbReference type="OrthoDB" id="5380555at2759"/>
<dbReference type="PANTHER" id="PTHR34825">
    <property type="entry name" value="CONSERVED PROTEIN, WITH A WEAK D-GALACTARATE DEHYDRATASE/ALTRONATE HYDROLASE DOMAIN"/>
    <property type="match status" value="1"/>
</dbReference>
<keyword evidence="4" id="KW-1185">Reference proteome</keyword>
<dbReference type="Gene3D" id="3.40.50.300">
    <property type="entry name" value="P-loop containing nucleotide triphosphate hydrolases"/>
    <property type="match status" value="1"/>
</dbReference>
<dbReference type="InterPro" id="IPR027417">
    <property type="entry name" value="P-loop_NTPase"/>
</dbReference>
<dbReference type="AlphaFoldDB" id="A0A8H4AS86"/>
<name>A0A8H4AS86_GIGMA</name>
<dbReference type="Proteomes" id="UP000439903">
    <property type="component" value="Unassembled WGS sequence"/>
</dbReference>
<organism evidence="3 4">
    <name type="scientific">Gigaspora margarita</name>
    <dbReference type="NCBI Taxonomy" id="4874"/>
    <lineage>
        <taxon>Eukaryota</taxon>
        <taxon>Fungi</taxon>
        <taxon>Fungi incertae sedis</taxon>
        <taxon>Mucoromycota</taxon>
        <taxon>Glomeromycotina</taxon>
        <taxon>Glomeromycetes</taxon>
        <taxon>Diversisporales</taxon>
        <taxon>Gigasporaceae</taxon>
        <taxon>Gigaspora</taxon>
    </lineage>
</organism>
<dbReference type="EMBL" id="WTPW01000274">
    <property type="protein sequence ID" value="KAF0527768.1"/>
    <property type="molecule type" value="Genomic_DNA"/>
</dbReference>
<feature type="region of interest" description="Disordered" evidence="1">
    <location>
        <begin position="95"/>
        <end position="117"/>
    </location>
</feature>
<gene>
    <name evidence="3" type="ORF">F8M41_013461</name>
</gene>
<proteinExistence type="predicted"/>
<sequence length="779" mass="90183">MEFLTLNRTIIIESPPFTNNWTGLNGTWFKRFVQASEELGPVSTAVVEEKDVRLYWEDVIDERKKNRIKRTFRSKALDIYQVVGENVGEEIQDEFKPPSKRLKKDEPEKIPEPTEASLTGADPIKLEKVSDKSSLKPLKILSTGSFIDLRKGGGYYLDKTHFISKIEDLNVRAILSLRPRRFGKTLFLSTLSSYYDIKNREQFKQIFGDLYIGKKPTSLATSFLILELDFSGLRTNETYDIFNANFHTNLNIHMSWFMDRYQQELGRYSQVIDESADALTNFLRLLKAVQSSGHKLYVFIDEYDASINEALRNETILQDLTNHHNKESVFIKSKIELIESSFKQFYSRLKTACDKGITRVFQTGVTPVVMAEFTSGFNISADLALREEFWDLYGFKKSDVELLLDNAFGNGFLFDVKEGVIKWLKEEFGGYFFNPDQPEGVFNTACILYCIQMFIGRMKYIDYSDDTSIIVKKLLRFPSDPHTLPSQTTLNLIINNPLGKSILTEALNRRSLESKNGIEQRFRLINIRELATDRTPLLSFLFYTGALTHQPNSLQHNFQIPNRVSEREFIAEALKIYDWKEEDLMPVRKCLQILEGENNIEPLCRFVEQALLKPLKDNSVKHSNEEALKQAFLDTLILTLRADIEPEFQVYPHSYDLNGKAIDLVKTSTGRRIAIEFDNIKMECIKLDRARGSWQEATQVSRSLVAKSEDEILNLEISDHYRPNQKTVREALEWKIKKKSNEYLDPLKKRNDAELSCMFIVLRIGLHRLISRRVYCVDE</sequence>